<proteinExistence type="predicted"/>
<dbReference type="SUPFAM" id="SSF82185">
    <property type="entry name" value="Histone H3 K4-specific methyltransferase SET7/9 N-terminal domain"/>
    <property type="match status" value="1"/>
</dbReference>
<name>A0A1S1YVX8_FLAPC</name>
<feature type="coiled-coil region" evidence="2">
    <location>
        <begin position="352"/>
        <end position="379"/>
    </location>
</feature>
<keyword evidence="2" id="KW-0175">Coiled coil</keyword>
<feature type="chain" id="PRO_5010273114" description="MORN repeat protein" evidence="3">
    <location>
        <begin position="23"/>
        <end position="390"/>
    </location>
</feature>
<dbReference type="Gene3D" id="2.20.110.10">
    <property type="entry name" value="Histone H3 K4-specific methyltransferase SET7/9 N-terminal domain"/>
    <property type="match status" value="3"/>
</dbReference>
<evidence type="ECO:0000256" key="3">
    <source>
        <dbReference type="SAM" id="SignalP"/>
    </source>
</evidence>
<gene>
    <name evidence="4" type="ORF">NH26_01835</name>
</gene>
<keyword evidence="5" id="KW-1185">Reference proteome</keyword>
<dbReference type="PANTHER" id="PTHR23084">
    <property type="entry name" value="PHOSPHATIDYLINOSITOL-4-PHOSPHATE 5-KINASE RELATED"/>
    <property type="match status" value="1"/>
</dbReference>
<dbReference type="EMBL" id="JRYR02000001">
    <property type="protein sequence ID" value="OHX65179.1"/>
    <property type="molecule type" value="Genomic_DNA"/>
</dbReference>
<feature type="signal peptide" evidence="3">
    <location>
        <begin position="1"/>
        <end position="22"/>
    </location>
</feature>
<dbReference type="AlphaFoldDB" id="A0A1S1YVX8"/>
<evidence type="ECO:0000256" key="1">
    <source>
        <dbReference type="ARBA" id="ARBA00022737"/>
    </source>
</evidence>
<evidence type="ECO:0000313" key="5">
    <source>
        <dbReference type="Proteomes" id="UP000179797"/>
    </source>
</evidence>
<sequence length="390" mass="45241">MFNKTLTIFISFIFLGLSTLFAQDISDNPDNDKYIGQFNGEGKRHGSGTYTWEDGTVYQGKWRNDLMEGRGTLKFANGNKYVGNFFKGQPFGAGVYTWANGDIYQGGFLDGKMHGRGVLVTVNGERHEGTWKNNQVDGEGQHWYPNGAQYIGEWKFGKRHGKGIMLYPNGDTEQGEWREDEYIPCDCVRQSLSVEDSYNESEAVFIAKVFEVETTDEGYDRVGLVVSEYWKGALYPKRKVYIRAGYSSCDFVFFENEEYLVYARPYDFDKSLYYPTKCSRTMSLQIPLAQRDIETLRAMSCNFDENDNRKVSFDFTDDPVCGCDGKDYKNPYQAYKGLVGHWWAGTCEEKKIRDEELRKKKYKIKVDIKEEKKVEEKEQKKQMYNYVEED</sequence>
<dbReference type="InterPro" id="IPR003409">
    <property type="entry name" value="MORN"/>
</dbReference>
<dbReference type="STRING" id="915059.NH26_01835"/>
<dbReference type="SMART" id="SM00698">
    <property type="entry name" value="MORN"/>
    <property type="match status" value="6"/>
</dbReference>
<organism evidence="4 5">
    <name type="scientific">Flammeovirga pacifica</name>
    <dbReference type="NCBI Taxonomy" id="915059"/>
    <lineage>
        <taxon>Bacteria</taxon>
        <taxon>Pseudomonadati</taxon>
        <taxon>Bacteroidota</taxon>
        <taxon>Cytophagia</taxon>
        <taxon>Cytophagales</taxon>
        <taxon>Flammeovirgaceae</taxon>
        <taxon>Flammeovirga</taxon>
    </lineage>
</organism>
<protein>
    <recommendedName>
        <fullName evidence="6">MORN repeat protein</fullName>
    </recommendedName>
</protein>
<dbReference type="Proteomes" id="UP000179797">
    <property type="component" value="Unassembled WGS sequence"/>
</dbReference>
<dbReference type="Pfam" id="PF02493">
    <property type="entry name" value="MORN"/>
    <property type="match status" value="6"/>
</dbReference>
<dbReference type="InterPro" id="IPR008993">
    <property type="entry name" value="TIMP-like_OB-fold"/>
</dbReference>
<dbReference type="RefSeq" id="WP_052432194.1">
    <property type="nucleotide sequence ID" value="NZ_JRYR02000001.1"/>
</dbReference>
<dbReference type="OrthoDB" id="9800302at2"/>
<accession>A0A1S1YVX8</accession>
<reference evidence="4 5" key="1">
    <citation type="journal article" date="2012" name="Int. J. Syst. Evol. Microbiol.">
        <title>Flammeovirga pacifica sp. nov., isolated from deep-sea sediment.</title>
        <authorList>
            <person name="Xu H."/>
            <person name="Fu Y."/>
            <person name="Yang N."/>
            <person name="Ding Z."/>
            <person name="Lai Q."/>
            <person name="Zeng R."/>
        </authorList>
    </citation>
    <scope>NUCLEOTIDE SEQUENCE [LARGE SCALE GENOMIC DNA]</scope>
    <source>
        <strain evidence="5">DSM 24597 / LMG 26175 / WPAGA1</strain>
    </source>
</reference>
<dbReference type="SUPFAM" id="SSF50242">
    <property type="entry name" value="TIMP-like"/>
    <property type="match status" value="1"/>
</dbReference>
<comment type="caution">
    <text evidence="4">The sequence shown here is derived from an EMBL/GenBank/DDBJ whole genome shotgun (WGS) entry which is preliminary data.</text>
</comment>
<evidence type="ECO:0000313" key="4">
    <source>
        <dbReference type="EMBL" id="OHX65179.1"/>
    </source>
</evidence>
<dbReference type="PANTHER" id="PTHR23084:SF263">
    <property type="entry name" value="MORN REPEAT-CONTAINING PROTEIN 1"/>
    <property type="match status" value="1"/>
</dbReference>
<keyword evidence="1" id="KW-0677">Repeat</keyword>
<evidence type="ECO:0008006" key="6">
    <source>
        <dbReference type="Google" id="ProtNLM"/>
    </source>
</evidence>
<evidence type="ECO:0000256" key="2">
    <source>
        <dbReference type="SAM" id="Coils"/>
    </source>
</evidence>
<keyword evidence="3" id="KW-0732">Signal</keyword>